<name>A0A9P6AE49_9AGAM</name>
<protein>
    <submittedName>
        <fullName evidence="2">Uncharacterized protein</fullName>
    </submittedName>
</protein>
<feature type="signal peptide" evidence="1">
    <location>
        <begin position="1"/>
        <end position="17"/>
    </location>
</feature>
<keyword evidence="1" id="KW-0732">Signal</keyword>
<feature type="chain" id="PRO_5040337775" evidence="1">
    <location>
        <begin position="18"/>
        <end position="326"/>
    </location>
</feature>
<evidence type="ECO:0000256" key="1">
    <source>
        <dbReference type="SAM" id="SignalP"/>
    </source>
</evidence>
<gene>
    <name evidence="2" type="ORF">BS47DRAFT_1369112</name>
</gene>
<organism evidence="2 3">
    <name type="scientific">Hydnum rufescens UP504</name>
    <dbReference type="NCBI Taxonomy" id="1448309"/>
    <lineage>
        <taxon>Eukaryota</taxon>
        <taxon>Fungi</taxon>
        <taxon>Dikarya</taxon>
        <taxon>Basidiomycota</taxon>
        <taxon>Agaricomycotina</taxon>
        <taxon>Agaricomycetes</taxon>
        <taxon>Cantharellales</taxon>
        <taxon>Hydnaceae</taxon>
        <taxon>Hydnum</taxon>
    </lineage>
</organism>
<evidence type="ECO:0000313" key="2">
    <source>
        <dbReference type="EMBL" id="KAF9503998.1"/>
    </source>
</evidence>
<dbReference type="Proteomes" id="UP000886523">
    <property type="component" value="Unassembled WGS sequence"/>
</dbReference>
<dbReference type="EMBL" id="MU129276">
    <property type="protein sequence ID" value="KAF9503998.1"/>
    <property type="molecule type" value="Genomic_DNA"/>
</dbReference>
<proteinExistence type="predicted"/>
<sequence length="326" mass="35788">MIIHLSHLALGLSLLLLDDMHVIFETASHLCNTSKDIVQDFHQILNASSRFRALSGGIGHSLYVRHQFLVVERKTQEDVGVFGGVKDWVGLFTGGSAHSNGRTSVMAFDEAIIVDSPKQRTYVLGWAAICSGLTRMLTPTIWRCQHDPAGGGIRGACVATLVLPNWEGPIASAENNQTLRERYAFISTITLPHNVLLSVFSIPPRHMPSNTPICGLVRVGFSNQLEANPSPLHQSPRHNALTQRRNAIMDRTALTGNPIIHISEPPVSHIHDTIPAIVGASDPHRSNPRIQNVVFQGFNRQCTTIQSIRILSVVQEPIINKPTGRC</sequence>
<comment type="caution">
    <text evidence="2">The sequence shown here is derived from an EMBL/GenBank/DDBJ whole genome shotgun (WGS) entry which is preliminary data.</text>
</comment>
<accession>A0A9P6AE49</accession>
<dbReference type="AlphaFoldDB" id="A0A9P6AE49"/>
<reference evidence="2" key="1">
    <citation type="journal article" date="2020" name="Nat. Commun.">
        <title>Large-scale genome sequencing of mycorrhizal fungi provides insights into the early evolution of symbiotic traits.</title>
        <authorList>
            <person name="Miyauchi S."/>
            <person name="Kiss E."/>
            <person name="Kuo A."/>
            <person name="Drula E."/>
            <person name="Kohler A."/>
            <person name="Sanchez-Garcia M."/>
            <person name="Morin E."/>
            <person name="Andreopoulos B."/>
            <person name="Barry K.W."/>
            <person name="Bonito G."/>
            <person name="Buee M."/>
            <person name="Carver A."/>
            <person name="Chen C."/>
            <person name="Cichocki N."/>
            <person name="Clum A."/>
            <person name="Culley D."/>
            <person name="Crous P.W."/>
            <person name="Fauchery L."/>
            <person name="Girlanda M."/>
            <person name="Hayes R.D."/>
            <person name="Keri Z."/>
            <person name="LaButti K."/>
            <person name="Lipzen A."/>
            <person name="Lombard V."/>
            <person name="Magnuson J."/>
            <person name="Maillard F."/>
            <person name="Murat C."/>
            <person name="Nolan M."/>
            <person name="Ohm R.A."/>
            <person name="Pangilinan J."/>
            <person name="Pereira M.F."/>
            <person name="Perotto S."/>
            <person name="Peter M."/>
            <person name="Pfister S."/>
            <person name="Riley R."/>
            <person name="Sitrit Y."/>
            <person name="Stielow J.B."/>
            <person name="Szollosi G."/>
            <person name="Zifcakova L."/>
            <person name="Stursova M."/>
            <person name="Spatafora J.W."/>
            <person name="Tedersoo L."/>
            <person name="Vaario L.M."/>
            <person name="Yamada A."/>
            <person name="Yan M."/>
            <person name="Wang P."/>
            <person name="Xu J."/>
            <person name="Bruns T."/>
            <person name="Baldrian P."/>
            <person name="Vilgalys R."/>
            <person name="Dunand C."/>
            <person name="Henrissat B."/>
            <person name="Grigoriev I.V."/>
            <person name="Hibbett D."/>
            <person name="Nagy L.G."/>
            <person name="Martin F.M."/>
        </authorList>
    </citation>
    <scope>NUCLEOTIDE SEQUENCE</scope>
    <source>
        <strain evidence="2">UP504</strain>
    </source>
</reference>
<keyword evidence="3" id="KW-1185">Reference proteome</keyword>
<evidence type="ECO:0000313" key="3">
    <source>
        <dbReference type="Proteomes" id="UP000886523"/>
    </source>
</evidence>